<dbReference type="PANTHER" id="PTHR22826:SF106">
    <property type="entry name" value="TRIO, ISOFORM A"/>
    <property type="match status" value="1"/>
</dbReference>
<evidence type="ECO:0000256" key="2">
    <source>
        <dbReference type="ARBA" id="ARBA00022490"/>
    </source>
</evidence>
<dbReference type="AlphaFoldDB" id="A0A6A4V025"/>
<dbReference type="InterPro" id="IPR047053">
    <property type="entry name" value="Kalirin_TRIO_SH3_2"/>
</dbReference>
<keyword evidence="2" id="KW-0963">Cytoplasm</keyword>
<dbReference type="CDD" id="cd13241">
    <property type="entry name" value="PH2_Kalirin_Trio_p63RhoGEF"/>
    <property type="match status" value="1"/>
</dbReference>
<comment type="subcellular location">
    <subcellularLocation>
        <location evidence="1">Cytoplasm</location>
    </subcellularLocation>
</comment>
<feature type="domain" description="Ig-like" evidence="7">
    <location>
        <begin position="652"/>
        <end position="744"/>
    </location>
</feature>
<dbReference type="Gene3D" id="2.30.29.30">
    <property type="entry name" value="Pleckstrin-homology domain (PH domain)/Phosphotyrosine-binding domain (PTB)"/>
    <property type="match status" value="1"/>
</dbReference>
<dbReference type="PANTHER" id="PTHR22826">
    <property type="entry name" value="RHO GUANINE EXCHANGE FACTOR-RELATED"/>
    <property type="match status" value="1"/>
</dbReference>
<keyword evidence="3" id="KW-0344">Guanine-nucleotide releasing factor</keyword>
<sequence length="750" mass="82950">MAGVDGSMGNRVSGGSATSSDEPGAAAAAAADDQDEPELPPPMRVLEDPAAVAGPAATVTDGAAHGPELAAGSSAEHAATELEQLVKQRLEGHTEGDGPPGRAEPPDPAPDGAQGGSSEDEDEENSRQQKALKKRSFVIQELVDTEREYIRSLGQIVDGYLRLMRDENCPVPLPEDLCSDKDRLMGKDKIIFGNIEAIYEWHRDSFLKALERCIDNPAELGPLFKRYERKLHMYVVYCENKPKSEYIVSEHIDTYFEELRKLLNHKHQLTDLLIQPIQRIMRYQLLLNQILRHTEVAGLTDEVEALRKAVNVMIVVPKAADDMMNVGRLQGFDGKITAQGKLKRFGNMLCCEGVSAANFRGKEHVVFLFEQNVIFSVPLGRRSAFTNPGYVYKSHIQVNKMSLNENVDDGDPCKFRLSSTDPQKPNVSWVCQMASVDERNEWVRELRSMLQTQQNFLKAIQSPIAYQEKEKFKEVLPSSPAAGAPSPSGEFPSPTEPRKLSLQTEKKPTGFLTGFKKTLRSRKTETSLLYASAEAEGAAPFPAGTTVSVVTTYNAECEDEMDVQRGDLVHVVSYNRSRGYLVHRAATRTSPAAEGWVPPHVLAAADPLQRRTNWAFRFRRPSGGPPREVKRHSSDQTERRHVSVRLMEPGRPPCRLRRAPSDVTVYAGDTVVLSCTVSQPEDVVDAQWRDPWNRVVDGGRASHTVDDDGTCRLTIQGAESGDSGEYVCEVFTDRQVLRAAATVTVVGDMT</sequence>
<dbReference type="SUPFAM" id="SSF50044">
    <property type="entry name" value="SH3-domain"/>
    <property type="match status" value="1"/>
</dbReference>
<dbReference type="InterPro" id="IPR013098">
    <property type="entry name" value="Ig_I-set"/>
</dbReference>
<evidence type="ECO:0000256" key="3">
    <source>
        <dbReference type="ARBA" id="ARBA00022658"/>
    </source>
</evidence>
<dbReference type="GO" id="GO:0005085">
    <property type="term" value="F:guanyl-nucleotide exchange factor activity"/>
    <property type="evidence" value="ECO:0007669"/>
    <property type="project" value="UniProtKB-KW"/>
</dbReference>
<evidence type="ECO:0000259" key="5">
    <source>
        <dbReference type="PROSITE" id="PS50003"/>
    </source>
</evidence>
<dbReference type="InterPro" id="IPR001331">
    <property type="entry name" value="GDS_CDC24_CS"/>
</dbReference>
<reference evidence="8 9" key="1">
    <citation type="submission" date="2019-07" db="EMBL/GenBank/DDBJ databases">
        <title>Draft genome assembly of a fouling barnacle, Amphibalanus amphitrite (Darwin, 1854): The first reference genome for Thecostraca.</title>
        <authorList>
            <person name="Kim W."/>
        </authorList>
    </citation>
    <scope>NUCLEOTIDE SEQUENCE [LARGE SCALE GENOMIC DNA]</scope>
    <source>
        <strain evidence="8">SNU_AA5</strain>
        <tissue evidence="8">Soma without cirri and trophi</tissue>
    </source>
</reference>
<dbReference type="PROSITE" id="PS50003">
    <property type="entry name" value="PH_DOMAIN"/>
    <property type="match status" value="1"/>
</dbReference>
<dbReference type="SMART" id="SM00325">
    <property type="entry name" value="RhoGEF"/>
    <property type="match status" value="1"/>
</dbReference>
<dbReference type="Gene3D" id="2.30.30.40">
    <property type="entry name" value="SH3 Domains"/>
    <property type="match status" value="1"/>
</dbReference>
<dbReference type="InterPro" id="IPR013783">
    <property type="entry name" value="Ig-like_fold"/>
</dbReference>
<dbReference type="CDD" id="cd00160">
    <property type="entry name" value="RhoGEF"/>
    <property type="match status" value="1"/>
</dbReference>
<feature type="compositionally biased region" description="Low complexity" evidence="4">
    <location>
        <begin position="477"/>
        <end position="493"/>
    </location>
</feature>
<dbReference type="GO" id="GO:0005737">
    <property type="term" value="C:cytoplasm"/>
    <property type="evidence" value="ECO:0007669"/>
    <property type="project" value="UniProtKB-SubCell"/>
</dbReference>
<dbReference type="Gene3D" id="1.20.900.10">
    <property type="entry name" value="Dbl homology (DH) domain"/>
    <property type="match status" value="1"/>
</dbReference>
<feature type="domain" description="DH" evidence="6">
    <location>
        <begin position="134"/>
        <end position="323"/>
    </location>
</feature>
<feature type="region of interest" description="Disordered" evidence="4">
    <location>
        <begin position="1"/>
        <end position="79"/>
    </location>
</feature>
<dbReference type="InterPro" id="IPR036028">
    <property type="entry name" value="SH3-like_dom_sf"/>
</dbReference>
<dbReference type="InterPro" id="IPR001849">
    <property type="entry name" value="PH_domain"/>
</dbReference>
<dbReference type="InterPro" id="IPR003599">
    <property type="entry name" value="Ig_sub"/>
</dbReference>
<comment type="caution">
    <text evidence="8">The sequence shown here is derived from an EMBL/GenBank/DDBJ whole genome shotgun (WGS) entry which is preliminary data.</text>
</comment>
<keyword evidence="9" id="KW-1185">Reference proteome</keyword>
<dbReference type="Pfam" id="PF23587">
    <property type="entry name" value="SH3_KALRN"/>
    <property type="match status" value="1"/>
</dbReference>
<evidence type="ECO:0000259" key="7">
    <source>
        <dbReference type="PROSITE" id="PS50835"/>
    </source>
</evidence>
<evidence type="ECO:0000313" key="9">
    <source>
        <dbReference type="Proteomes" id="UP000440578"/>
    </source>
</evidence>
<dbReference type="Pfam" id="PF00621">
    <property type="entry name" value="RhoGEF"/>
    <property type="match status" value="1"/>
</dbReference>
<dbReference type="InterPro" id="IPR007110">
    <property type="entry name" value="Ig-like_dom"/>
</dbReference>
<evidence type="ECO:0000256" key="4">
    <source>
        <dbReference type="SAM" id="MobiDB-lite"/>
    </source>
</evidence>
<accession>A0A6A4V025</accession>
<dbReference type="GO" id="GO:0007411">
    <property type="term" value="P:axon guidance"/>
    <property type="evidence" value="ECO:0007669"/>
    <property type="project" value="TreeGrafter"/>
</dbReference>
<feature type="compositionally biased region" description="Low complexity" evidence="4">
    <location>
        <begin position="48"/>
        <end position="64"/>
    </location>
</feature>
<feature type="region of interest" description="Disordered" evidence="4">
    <location>
        <begin position="91"/>
        <end position="131"/>
    </location>
</feature>
<dbReference type="PROSITE" id="PS50835">
    <property type="entry name" value="IG_LIKE"/>
    <property type="match status" value="1"/>
</dbReference>
<dbReference type="Pfam" id="PF22697">
    <property type="entry name" value="SOS1_NGEF_PH"/>
    <property type="match status" value="1"/>
</dbReference>
<dbReference type="SUPFAM" id="SSF48065">
    <property type="entry name" value="DBL homology domain (DH-domain)"/>
    <property type="match status" value="1"/>
</dbReference>
<evidence type="ECO:0000256" key="1">
    <source>
        <dbReference type="ARBA" id="ARBA00004496"/>
    </source>
</evidence>
<dbReference type="Pfam" id="PF07679">
    <property type="entry name" value="I-set"/>
    <property type="match status" value="1"/>
</dbReference>
<evidence type="ECO:0000259" key="6">
    <source>
        <dbReference type="PROSITE" id="PS50010"/>
    </source>
</evidence>
<organism evidence="8 9">
    <name type="scientific">Amphibalanus amphitrite</name>
    <name type="common">Striped barnacle</name>
    <name type="synonym">Balanus amphitrite</name>
    <dbReference type="NCBI Taxonomy" id="1232801"/>
    <lineage>
        <taxon>Eukaryota</taxon>
        <taxon>Metazoa</taxon>
        <taxon>Ecdysozoa</taxon>
        <taxon>Arthropoda</taxon>
        <taxon>Crustacea</taxon>
        <taxon>Multicrustacea</taxon>
        <taxon>Cirripedia</taxon>
        <taxon>Thoracica</taxon>
        <taxon>Thoracicalcarea</taxon>
        <taxon>Balanomorpha</taxon>
        <taxon>Balanoidea</taxon>
        <taxon>Balanidae</taxon>
        <taxon>Amphibalaninae</taxon>
        <taxon>Amphibalanus</taxon>
    </lineage>
</organism>
<dbReference type="SMART" id="SM00409">
    <property type="entry name" value="IG"/>
    <property type="match status" value="1"/>
</dbReference>
<feature type="compositionally biased region" description="Basic and acidic residues" evidence="4">
    <location>
        <begin position="496"/>
        <end position="507"/>
    </location>
</feature>
<dbReference type="EMBL" id="VIIS01002027">
    <property type="protein sequence ID" value="KAF0289517.1"/>
    <property type="molecule type" value="Genomic_DNA"/>
</dbReference>
<dbReference type="InterPro" id="IPR051336">
    <property type="entry name" value="RhoGEF_Guanine_NuclExch_SF"/>
</dbReference>
<dbReference type="GO" id="GO:0035556">
    <property type="term" value="P:intracellular signal transduction"/>
    <property type="evidence" value="ECO:0007669"/>
    <property type="project" value="InterPro"/>
</dbReference>
<dbReference type="InterPro" id="IPR011993">
    <property type="entry name" value="PH-like_dom_sf"/>
</dbReference>
<gene>
    <name evidence="8" type="primary">KALRN_0</name>
    <name evidence="8" type="ORF">FJT64_012265</name>
</gene>
<feature type="region of interest" description="Disordered" evidence="4">
    <location>
        <begin position="618"/>
        <end position="640"/>
    </location>
</feature>
<dbReference type="Gene3D" id="2.60.40.10">
    <property type="entry name" value="Immunoglobulins"/>
    <property type="match status" value="1"/>
</dbReference>
<dbReference type="InterPro" id="IPR035899">
    <property type="entry name" value="DBL_dom_sf"/>
</dbReference>
<dbReference type="SMART" id="SM00233">
    <property type="entry name" value="PH"/>
    <property type="match status" value="1"/>
</dbReference>
<feature type="domain" description="PH" evidence="5">
    <location>
        <begin position="335"/>
        <end position="451"/>
    </location>
</feature>
<dbReference type="GO" id="GO:0019898">
    <property type="term" value="C:extrinsic component of membrane"/>
    <property type="evidence" value="ECO:0007669"/>
    <property type="project" value="TreeGrafter"/>
</dbReference>
<dbReference type="InterPro" id="IPR055251">
    <property type="entry name" value="SOS1_NGEF_PH"/>
</dbReference>
<dbReference type="SUPFAM" id="SSF50729">
    <property type="entry name" value="PH domain-like"/>
    <property type="match status" value="1"/>
</dbReference>
<dbReference type="PROSITE" id="PS50010">
    <property type="entry name" value="DH_2"/>
    <property type="match status" value="1"/>
</dbReference>
<proteinExistence type="predicted"/>
<evidence type="ECO:0000313" key="8">
    <source>
        <dbReference type="EMBL" id="KAF0289517.1"/>
    </source>
</evidence>
<dbReference type="InterPro" id="IPR036179">
    <property type="entry name" value="Ig-like_dom_sf"/>
</dbReference>
<dbReference type="Proteomes" id="UP000440578">
    <property type="component" value="Unassembled WGS sequence"/>
</dbReference>
<dbReference type="SUPFAM" id="SSF48726">
    <property type="entry name" value="Immunoglobulin"/>
    <property type="match status" value="1"/>
</dbReference>
<protein>
    <submittedName>
        <fullName evidence="8">Kalirin</fullName>
    </submittedName>
</protein>
<feature type="region of interest" description="Disordered" evidence="4">
    <location>
        <begin position="475"/>
        <end position="507"/>
    </location>
</feature>
<feature type="compositionally biased region" description="Basic and acidic residues" evidence="4">
    <location>
        <begin position="627"/>
        <end position="640"/>
    </location>
</feature>
<name>A0A6A4V025_AMPAM</name>
<dbReference type="PROSITE" id="PS00741">
    <property type="entry name" value="DH_1"/>
    <property type="match status" value="1"/>
</dbReference>
<dbReference type="FunFam" id="1.20.900.10:FF:000008">
    <property type="entry name" value="rho guanine nucleotide exchange factor 25"/>
    <property type="match status" value="1"/>
</dbReference>
<dbReference type="InterPro" id="IPR000219">
    <property type="entry name" value="DH_dom"/>
</dbReference>
<dbReference type="OrthoDB" id="10256089at2759"/>